<dbReference type="RefSeq" id="WP_041145838.1">
    <property type="nucleotide sequence ID" value="NZ_CP050508.1"/>
</dbReference>
<dbReference type="Proteomes" id="UP000594500">
    <property type="component" value="Chromosome"/>
</dbReference>
<protein>
    <submittedName>
        <fullName evidence="10">HlyD family secretion protein</fullName>
    </submittedName>
</protein>
<dbReference type="InterPro" id="IPR050393">
    <property type="entry name" value="MFP_Efflux_Pump"/>
</dbReference>
<dbReference type="Gene3D" id="2.40.30.170">
    <property type="match status" value="1"/>
</dbReference>
<dbReference type="GO" id="GO:0022857">
    <property type="term" value="F:transmembrane transporter activity"/>
    <property type="evidence" value="ECO:0007669"/>
    <property type="project" value="InterPro"/>
</dbReference>
<dbReference type="GeneID" id="57504625"/>
<evidence type="ECO:0000259" key="7">
    <source>
        <dbReference type="Pfam" id="PF25876"/>
    </source>
</evidence>
<gene>
    <name evidence="10" type="ORF">IMO34_11210</name>
</gene>
<evidence type="ECO:0000256" key="6">
    <source>
        <dbReference type="SAM" id="Phobius"/>
    </source>
</evidence>
<evidence type="ECO:0000256" key="2">
    <source>
        <dbReference type="ARBA" id="ARBA00009477"/>
    </source>
</evidence>
<feature type="domain" description="Multidrug resistance protein MdtA-like barrel-sandwich hybrid" evidence="8">
    <location>
        <begin position="41"/>
        <end position="196"/>
    </location>
</feature>
<feature type="transmembrane region" description="Helical" evidence="6">
    <location>
        <begin position="6"/>
        <end position="27"/>
    </location>
</feature>
<evidence type="ECO:0000256" key="3">
    <source>
        <dbReference type="ARBA" id="ARBA00022692"/>
    </source>
</evidence>
<dbReference type="PANTHER" id="PTHR30367">
    <property type="entry name" value="P-HYDROXYBENZOIC ACID EFFLUX PUMP SUBUNIT AAEA-RELATED"/>
    <property type="match status" value="1"/>
</dbReference>
<dbReference type="Gene3D" id="2.40.50.100">
    <property type="match status" value="1"/>
</dbReference>
<feature type="domain" description="Multidrug resistance protein MdtA-like alpha-helical hairpin" evidence="7">
    <location>
        <begin position="88"/>
        <end position="164"/>
    </location>
</feature>
<comment type="similarity">
    <text evidence="2">Belongs to the membrane fusion protein (MFP) (TC 8.A.1) family.</text>
</comment>
<dbReference type="NCBIfam" id="TIGR01730">
    <property type="entry name" value="RND_mfp"/>
    <property type="match status" value="1"/>
</dbReference>
<evidence type="ECO:0000259" key="9">
    <source>
        <dbReference type="Pfam" id="PF25963"/>
    </source>
</evidence>
<evidence type="ECO:0000313" key="11">
    <source>
        <dbReference type="Proteomes" id="UP000594500"/>
    </source>
</evidence>
<dbReference type="EMBL" id="CP062916">
    <property type="protein sequence ID" value="QPF10887.1"/>
    <property type="molecule type" value="Genomic_DNA"/>
</dbReference>
<dbReference type="SUPFAM" id="SSF111369">
    <property type="entry name" value="HlyD-like secretion proteins"/>
    <property type="match status" value="1"/>
</dbReference>
<dbReference type="InterPro" id="IPR058624">
    <property type="entry name" value="MdtA-like_HH"/>
</dbReference>
<evidence type="ECO:0000256" key="1">
    <source>
        <dbReference type="ARBA" id="ARBA00004167"/>
    </source>
</evidence>
<sequence length="298" mass="32230">MKKLKYFSTLLIVALAIIAAWLVWNYYTQSPWTRDGKVRAEQVGITPQVSGSILQLNVRDNQLVKAGDVLFTIDDTPYRIALLNAQAQLAKTRAELAKAKVAQSKAASDAARRRDLSRNVISAEDLESAGTALSTANAVLEAAKAVTGVAQASLEHAQWQLSQTVIKAPVDGWVTNLSTRVGDYASVGRPLFALVDSHSFYVIGYFEETKLRHIRAGDSAEVILYSSKQKLQGHVSSIGRAIVDQSVESGAGLVADIKPNIPWVRLAQRVPVRIELSGLPPEITLISGTTCTVSIGRP</sequence>
<keyword evidence="4 6" id="KW-1133">Transmembrane helix</keyword>
<proteinExistence type="inferred from homology"/>
<dbReference type="Pfam" id="PF25917">
    <property type="entry name" value="BSH_RND"/>
    <property type="match status" value="1"/>
</dbReference>
<dbReference type="InterPro" id="IPR006143">
    <property type="entry name" value="RND_pump_MFP"/>
</dbReference>
<dbReference type="Pfam" id="PF25963">
    <property type="entry name" value="Beta-barrel_AAEA"/>
    <property type="match status" value="1"/>
</dbReference>
<organism evidence="10 11">
    <name type="scientific">Raoultella terrigena</name>
    <name type="common">Klebsiella terrigena</name>
    <dbReference type="NCBI Taxonomy" id="577"/>
    <lineage>
        <taxon>Bacteria</taxon>
        <taxon>Pseudomonadati</taxon>
        <taxon>Pseudomonadota</taxon>
        <taxon>Gammaproteobacteria</taxon>
        <taxon>Enterobacterales</taxon>
        <taxon>Enterobacteriaceae</taxon>
        <taxon>Klebsiella/Raoultella group</taxon>
        <taxon>Raoultella</taxon>
    </lineage>
</organism>
<dbReference type="InterPro" id="IPR058634">
    <property type="entry name" value="AaeA-lik-b-barrel"/>
</dbReference>
<evidence type="ECO:0000259" key="8">
    <source>
        <dbReference type="Pfam" id="PF25917"/>
    </source>
</evidence>
<dbReference type="AlphaFoldDB" id="A0AAP9XTP6"/>
<keyword evidence="3 6" id="KW-0812">Transmembrane</keyword>
<name>A0AAP9XTP6_RAOTE</name>
<dbReference type="InterPro" id="IPR058625">
    <property type="entry name" value="MdtA-like_BSH"/>
</dbReference>
<evidence type="ECO:0000256" key="5">
    <source>
        <dbReference type="ARBA" id="ARBA00023136"/>
    </source>
</evidence>
<comment type="subcellular location">
    <subcellularLocation>
        <location evidence="1">Membrane</location>
        <topology evidence="1">Single-pass membrane protein</topology>
    </subcellularLocation>
</comment>
<dbReference type="Pfam" id="PF25876">
    <property type="entry name" value="HH_MFP_RND"/>
    <property type="match status" value="1"/>
</dbReference>
<reference evidence="10 11" key="1">
    <citation type="submission" date="2020-10" db="EMBL/GenBank/DDBJ databases">
        <title>Resistance determinants and their genetic context in bacteria from a longitudinal study of pigs reared under conventional and antibiotic-free husbandry practices.</title>
        <authorList>
            <person name="Poulin-Laprade D."/>
            <person name="Brouard J.-S."/>
            <person name="Gagnon N."/>
            <person name="Turcotte A."/>
            <person name="Langlois A."/>
            <person name="Matte J.J."/>
            <person name="Carrillo C.D."/>
            <person name="Zaheer R."/>
            <person name="McAllister T."/>
            <person name="Topp E."/>
            <person name="Talbot G."/>
        </authorList>
    </citation>
    <scope>NUCLEOTIDE SEQUENCE [LARGE SCALE GENOMIC DNA]</scope>
    <source>
        <strain evidence="10 11">Res13-Abat-PEB01-P1-04-A</strain>
    </source>
</reference>
<evidence type="ECO:0000313" key="10">
    <source>
        <dbReference type="EMBL" id="QPF10887.1"/>
    </source>
</evidence>
<dbReference type="GO" id="GO:0016020">
    <property type="term" value="C:membrane"/>
    <property type="evidence" value="ECO:0007669"/>
    <property type="project" value="InterPro"/>
</dbReference>
<accession>A0AAP9XTP6</accession>
<dbReference type="PANTHER" id="PTHR30367:SF13">
    <property type="entry name" value="MULTIDRUG RESISTANCE EFFLUX PUMP"/>
    <property type="match status" value="1"/>
</dbReference>
<keyword evidence="5 6" id="KW-0472">Membrane</keyword>
<evidence type="ECO:0000256" key="4">
    <source>
        <dbReference type="ARBA" id="ARBA00022989"/>
    </source>
</evidence>
<feature type="domain" description="p-hydroxybenzoic acid efflux pump subunit AaeA-like beta-barrel" evidence="9">
    <location>
        <begin position="199"/>
        <end position="295"/>
    </location>
</feature>